<evidence type="ECO:0000313" key="7">
    <source>
        <dbReference type="EMBL" id="CBW45046.1"/>
    </source>
</evidence>
<feature type="non-terminal residue" evidence="2">
    <location>
        <position position="139"/>
    </location>
</feature>
<proteinExistence type="predicted"/>
<dbReference type="EMBL" id="FR677298">
    <property type="protein sequence ID" value="CBW45040.1"/>
    <property type="molecule type" value="Genomic_DNA"/>
</dbReference>
<name>E8ZEN9_CRYGA</name>
<dbReference type="EMBL" id="FR677307">
    <property type="protein sequence ID" value="CBW45049.1"/>
    <property type="molecule type" value="Genomic_DNA"/>
</dbReference>
<dbReference type="EMBL" id="FR677305">
    <property type="protein sequence ID" value="CBW45047.1"/>
    <property type="molecule type" value="Genomic_DNA"/>
</dbReference>
<evidence type="ECO:0000313" key="3">
    <source>
        <dbReference type="EMBL" id="CBW45040.1"/>
    </source>
</evidence>
<feature type="region of interest" description="Disordered" evidence="1">
    <location>
        <begin position="90"/>
        <end position="139"/>
    </location>
</feature>
<dbReference type="EMBL" id="FR677302">
    <property type="protein sequence ID" value="CBW45044.1"/>
    <property type="molecule type" value="Genomic_DNA"/>
</dbReference>
<feature type="non-terminal residue" evidence="2">
    <location>
        <position position="1"/>
    </location>
</feature>
<protein>
    <submittedName>
        <fullName evidence="2">Cu, Zn superoxide dismutase</fullName>
    </submittedName>
</protein>
<dbReference type="EMBL" id="FR677297">
    <property type="protein sequence ID" value="CBW45039.1"/>
    <property type="molecule type" value="Genomic_DNA"/>
</dbReference>
<dbReference type="EMBL" id="FR677300">
    <property type="protein sequence ID" value="CBW45042.1"/>
    <property type="molecule type" value="Genomic_DNA"/>
</dbReference>
<accession>E8ZEN9</accession>
<feature type="compositionally biased region" description="Low complexity" evidence="1">
    <location>
        <begin position="11"/>
        <end position="47"/>
    </location>
</feature>
<evidence type="ECO:0000313" key="10">
    <source>
        <dbReference type="EMBL" id="CBW45049.1"/>
    </source>
</evidence>
<dbReference type="EMBL" id="FR677306">
    <property type="protein sequence ID" value="CBW45048.1"/>
    <property type="molecule type" value="Genomic_DNA"/>
</dbReference>
<feature type="region of interest" description="Disordered" evidence="1">
    <location>
        <begin position="1"/>
        <end position="66"/>
    </location>
</feature>
<evidence type="ECO:0000313" key="6">
    <source>
        <dbReference type="EMBL" id="CBW45044.1"/>
    </source>
</evidence>
<sequence length="139" mass="14399">PRARVITATMPRPNNRYNNPNYTGSRTSTPTPSEASTSTSLETTPTAVPLPVPTSTPTARTTVPPLTLRGTLVTSVTSRLTATVLLPSTFPTRASPSLALTPSLAEPSSSTPVLTISERAATPSPSRLVTPVPVLPAVS</sequence>
<feature type="compositionally biased region" description="Polar residues" evidence="1">
    <location>
        <begin position="90"/>
        <end position="114"/>
    </location>
</feature>
<dbReference type="EMBL" id="FR677299">
    <property type="protein sequence ID" value="CBW45041.1"/>
    <property type="molecule type" value="Genomic_DNA"/>
</dbReference>
<evidence type="ECO:0000313" key="11">
    <source>
        <dbReference type="EMBL" id="CBW45050.1"/>
    </source>
</evidence>
<organism evidence="2">
    <name type="scientific">Cryptococcus gattii</name>
    <name type="common">Filobasidiella gattii</name>
    <name type="synonym">Cryptococcus bacillisporus</name>
    <dbReference type="NCBI Taxonomy" id="552467"/>
    <lineage>
        <taxon>Eukaryota</taxon>
        <taxon>Fungi</taxon>
        <taxon>Dikarya</taxon>
        <taxon>Basidiomycota</taxon>
        <taxon>Agaricomycotina</taxon>
        <taxon>Tremellomycetes</taxon>
        <taxon>Tremellales</taxon>
        <taxon>Cryptococcaceae</taxon>
        <taxon>Cryptococcus</taxon>
        <taxon>Cryptococcus gattii species complex</taxon>
    </lineage>
</organism>
<evidence type="ECO:0000313" key="4">
    <source>
        <dbReference type="EMBL" id="CBW45041.1"/>
    </source>
</evidence>
<evidence type="ECO:0000256" key="1">
    <source>
        <dbReference type="SAM" id="MobiDB-lite"/>
    </source>
</evidence>
<dbReference type="EMBL" id="FR677308">
    <property type="protein sequence ID" value="CBW45050.1"/>
    <property type="molecule type" value="Genomic_DNA"/>
</dbReference>
<evidence type="ECO:0000313" key="8">
    <source>
        <dbReference type="EMBL" id="CBW45047.1"/>
    </source>
</evidence>
<gene>
    <name evidence="2" type="primary">sod1</name>
</gene>
<dbReference type="AlphaFoldDB" id="E8ZEN9"/>
<dbReference type="EMBL" id="FR677304">
    <property type="protein sequence ID" value="CBW45046.1"/>
    <property type="molecule type" value="Genomic_DNA"/>
</dbReference>
<evidence type="ECO:0000313" key="2">
    <source>
        <dbReference type="EMBL" id="CBW45039.1"/>
    </source>
</evidence>
<evidence type="ECO:0000313" key="9">
    <source>
        <dbReference type="EMBL" id="CBW45048.1"/>
    </source>
</evidence>
<evidence type="ECO:0000313" key="5">
    <source>
        <dbReference type="EMBL" id="CBW45042.1"/>
    </source>
</evidence>
<reference evidence="2" key="1">
    <citation type="journal article" date="2011" name="PLoS ONE">
        <title>Clonality and alpha-a recombination in the Australian Cryptococcus gattii VGII population - an emerging outbreak in Australia.</title>
        <authorList>
            <person name="Carriconde F."/>
            <person name="Gilgado F."/>
            <person name="Arthur I."/>
            <person name="Ellis D."/>
            <person name="Malik R."/>
            <person name="van de Wiele N."/>
            <person name="Robert V."/>
            <person name="Currie B."/>
            <person name="Meyer W."/>
        </authorList>
    </citation>
    <scope>NUCLEOTIDE SEQUENCE</scope>
    <source>
        <strain evidence="5">WM 04.72</strain>
        <strain evidence="9">WM 05.533</strain>
        <strain evidence="4">WM 05.77</strain>
        <strain evidence="7">WM 06.1</strain>
        <strain evidence="6">WM 06.4</strain>
        <strain evidence="3">WM 06.8</strain>
        <strain evidence="10">WM 08.311</strain>
        <strain evidence="11">WM 09.152</strain>
        <strain evidence="8">WM 178</strain>
        <strain evidence="2">WM 477</strain>
    </source>
</reference>